<dbReference type="Pfam" id="PF13528">
    <property type="entry name" value="Glyco_trans_1_3"/>
    <property type="match status" value="1"/>
</dbReference>
<dbReference type="Proteomes" id="UP000015105">
    <property type="component" value="Chromosome 6D"/>
</dbReference>
<reference evidence="2" key="1">
    <citation type="journal article" date="2014" name="Science">
        <title>Ancient hybridizations among the ancestral genomes of bread wheat.</title>
        <authorList>
            <consortium name="International Wheat Genome Sequencing Consortium,"/>
            <person name="Marcussen T."/>
            <person name="Sandve S.R."/>
            <person name="Heier L."/>
            <person name="Spannagl M."/>
            <person name="Pfeifer M."/>
            <person name="Jakobsen K.S."/>
            <person name="Wulff B.B."/>
            <person name="Steuernagel B."/>
            <person name="Mayer K.F."/>
            <person name="Olsen O.A."/>
        </authorList>
    </citation>
    <scope>NUCLEOTIDE SEQUENCE [LARGE SCALE GENOMIC DNA]</scope>
    <source>
        <strain evidence="2">cv. AL8/78</strain>
    </source>
</reference>
<reference evidence="1" key="3">
    <citation type="journal article" date="2017" name="Nature">
        <title>Genome sequence of the progenitor of the wheat D genome Aegilops tauschii.</title>
        <authorList>
            <person name="Luo M.C."/>
            <person name="Gu Y.Q."/>
            <person name="Puiu D."/>
            <person name="Wang H."/>
            <person name="Twardziok S.O."/>
            <person name="Deal K.R."/>
            <person name="Huo N."/>
            <person name="Zhu T."/>
            <person name="Wang L."/>
            <person name="Wang Y."/>
            <person name="McGuire P.E."/>
            <person name="Liu S."/>
            <person name="Long H."/>
            <person name="Ramasamy R.K."/>
            <person name="Rodriguez J.C."/>
            <person name="Van S.L."/>
            <person name="Yuan L."/>
            <person name="Wang Z."/>
            <person name="Xia Z."/>
            <person name="Xiao L."/>
            <person name="Anderson O.D."/>
            <person name="Ouyang S."/>
            <person name="Liang Y."/>
            <person name="Zimin A.V."/>
            <person name="Pertea G."/>
            <person name="Qi P."/>
            <person name="Bennetzen J.L."/>
            <person name="Dai X."/>
            <person name="Dawson M.W."/>
            <person name="Muller H.G."/>
            <person name="Kugler K."/>
            <person name="Rivarola-Duarte L."/>
            <person name="Spannagl M."/>
            <person name="Mayer K.F.X."/>
            <person name="Lu F.H."/>
            <person name="Bevan M.W."/>
            <person name="Leroy P."/>
            <person name="Li P."/>
            <person name="You F.M."/>
            <person name="Sun Q."/>
            <person name="Liu Z."/>
            <person name="Lyons E."/>
            <person name="Wicker T."/>
            <person name="Salzberg S.L."/>
            <person name="Devos K.M."/>
            <person name="Dvorak J."/>
        </authorList>
    </citation>
    <scope>NUCLEOTIDE SEQUENCE [LARGE SCALE GENOMIC DNA]</scope>
    <source>
        <strain evidence="1">cv. AL8/78</strain>
    </source>
</reference>
<evidence type="ECO:0000313" key="2">
    <source>
        <dbReference type="Proteomes" id="UP000015105"/>
    </source>
</evidence>
<dbReference type="Gramene" id="AET6Gv20291200.25">
    <property type="protein sequence ID" value="AET6Gv20291200.25"/>
    <property type="gene ID" value="AET6Gv20291200"/>
</dbReference>
<evidence type="ECO:0000313" key="1">
    <source>
        <dbReference type="EnsemblPlants" id="AET6Gv20291200.25"/>
    </source>
</evidence>
<evidence type="ECO:0008006" key="3">
    <source>
        <dbReference type="Google" id="ProtNLM"/>
    </source>
</evidence>
<dbReference type="SUPFAM" id="SSF53756">
    <property type="entry name" value="UDP-Glycosyltransferase/glycogen phosphorylase"/>
    <property type="match status" value="1"/>
</dbReference>
<keyword evidence="2" id="KW-1185">Reference proteome</keyword>
<dbReference type="Gene3D" id="3.40.50.2000">
    <property type="entry name" value="Glycogen Phosphorylase B"/>
    <property type="match status" value="1"/>
</dbReference>
<sequence length="208" mass="22913">MVARGSGAEEAPPPTQQRLVFAYYITGHGFGHATRALEVVRHLIGAGHDVHVVTAAPEFVFTTEIDSPSLHIRRVLLDCGAVQADALTVDRLASLEKYHQTAVVPREAILRTEVEWLHSIKADLVVSDVVPVACRAAADAGIRSVCVTNFSWDFIYAEYVVAAGNHHRSIVWQIAEDYSHCEFLLRLPGYCPSMSPCLSDDISKDLKY</sequence>
<protein>
    <recommendedName>
        <fullName evidence="3">L-arabinokinase</fullName>
    </recommendedName>
</protein>
<dbReference type="PANTHER" id="PTHR38134:SF2">
    <property type="entry name" value="GALACTOKINASE"/>
    <property type="match status" value="1"/>
</dbReference>
<reference evidence="1" key="4">
    <citation type="submission" date="2019-03" db="UniProtKB">
        <authorList>
            <consortium name="EnsemblPlants"/>
        </authorList>
    </citation>
    <scope>IDENTIFICATION</scope>
</reference>
<reference evidence="2" key="2">
    <citation type="journal article" date="2017" name="Nat. Plants">
        <title>The Aegilops tauschii genome reveals multiple impacts of transposons.</title>
        <authorList>
            <person name="Zhao G."/>
            <person name="Zou C."/>
            <person name="Li K."/>
            <person name="Wang K."/>
            <person name="Li T."/>
            <person name="Gao L."/>
            <person name="Zhang X."/>
            <person name="Wang H."/>
            <person name="Yang Z."/>
            <person name="Liu X."/>
            <person name="Jiang W."/>
            <person name="Mao L."/>
            <person name="Kong X."/>
            <person name="Jiao Y."/>
            <person name="Jia J."/>
        </authorList>
    </citation>
    <scope>NUCLEOTIDE SEQUENCE [LARGE SCALE GENOMIC DNA]</scope>
    <source>
        <strain evidence="2">cv. AL8/78</strain>
    </source>
</reference>
<dbReference type="EnsemblPlants" id="AET6Gv20291200.25">
    <property type="protein sequence ID" value="AET6Gv20291200.25"/>
    <property type="gene ID" value="AET6Gv20291200"/>
</dbReference>
<reference evidence="1" key="5">
    <citation type="journal article" date="2021" name="G3 (Bethesda)">
        <title>Aegilops tauschii genome assembly Aet v5.0 features greater sequence contiguity and improved annotation.</title>
        <authorList>
            <person name="Wang L."/>
            <person name="Zhu T."/>
            <person name="Rodriguez J.C."/>
            <person name="Deal K.R."/>
            <person name="Dubcovsky J."/>
            <person name="McGuire P.E."/>
            <person name="Lux T."/>
            <person name="Spannagl M."/>
            <person name="Mayer K.F.X."/>
            <person name="Baldrich P."/>
            <person name="Meyers B.C."/>
            <person name="Huo N."/>
            <person name="Gu Y.Q."/>
            <person name="Zhou H."/>
            <person name="Devos K.M."/>
            <person name="Bennetzen J.L."/>
            <person name="Unver T."/>
            <person name="Budak H."/>
            <person name="Gulick P.J."/>
            <person name="Galiba G."/>
            <person name="Kalapos B."/>
            <person name="Nelson D.R."/>
            <person name="Li P."/>
            <person name="You F.M."/>
            <person name="Luo M.C."/>
            <person name="Dvorak J."/>
        </authorList>
    </citation>
    <scope>NUCLEOTIDE SEQUENCE [LARGE SCALE GENOMIC DNA]</scope>
    <source>
        <strain evidence="1">cv. AL8/78</strain>
    </source>
</reference>
<dbReference type="FunFam" id="3.40.50.2000:FF:000140">
    <property type="entry name" value="L-arabinokinase"/>
    <property type="match status" value="1"/>
</dbReference>
<proteinExistence type="predicted"/>
<dbReference type="InterPro" id="IPR053205">
    <property type="entry name" value="GHMP_kinase_L-arabinokinase"/>
</dbReference>
<name>A0A453NAE4_AEGTS</name>
<dbReference type="PANTHER" id="PTHR38134">
    <property type="entry name" value="SLR1395 PROTEIN"/>
    <property type="match status" value="1"/>
</dbReference>
<organism evidence="1 2">
    <name type="scientific">Aegilops tauschii subsp. strangulata</name>
    <name type="common">Goatgrass</name>
    <dbReference type="NCBI Taxonomy" id="200361"/>
    <lineage>
        <taxon>Eukaryota</taxon>
        <taxon>Viridiplantae</taxon>
        <taxon>Streptophyta</taxon>
        <taxon>Embryophyta</taxon>
        <taxon>Tracheophyta</taxon>
        <taxon>Spermatophyta</taxon>
        <taxon>Magnoliopsida</taxon>
        <taxon>Liliopsida</taxon>
        <taxon>Poales</taxon>
        <taxon>Poaceae</taxon>
        <taxon>BOP clade</taxon>
        <taxon>Pooideae</taxon>
        <taxon>Triticodae</taxon>
        <taxon>Triticeae</taxon>
        <taxon>Triticinae</taxon>
        <taxon>Aegilops</taxon>
    </lineage>
</organism>
<accession>A0A453NAE4</accession>
<dbReference type="AlphaFoldDB" id="A0A453NAE4"/>